<proteinExistence type="predicted"/>
<dbReference type="EMBL" id="DS114964">
    <property type="protein sequence ID" value="EAX85374.1"/>
    <property type="molecule type" value="Genomic_DNA"/>
</dbReference>
<evidence type="ECO:0000256" key="1">
    <source>
        <dbReference type="SAM" id="MobiDB-lite"/>
    </source>
</evidence>
<feature type="compositionally biased region" description="Basic residues" evidence="1">
    <location>
        <begin position="62"/>
        <end position="79"/>
    </location>
</feature>
<evidence type="ECO:0000313" key="3">
    <source>
        <dbReference type="Proteomes" id="UP000001542"/>
    </source>
</evidence>
<dbReference type="VEuPathDB" id="TrichDB:TVAG_225150"/>
<sequence>MSHESDKEAQEPDVEISNSSDTSDIKSEPDAVIPNLASYQNEEEETDSTTLEMQPISGRMKPNNRKNTMPKKSKCCRIV</sequence>
<dbReference type="VEuPathDB" id="TrichDB:TVAGG3_0158720"/>
<accession>A2GBU1</accession>
<protein>
    <submittedName>
        <fullName evidence="2">Uncharacterized protein</fullName>
    </submittedName>
</protein>
<dbReference type="Proteomes" id="UP000001542">
    <property type="component" value="Unassembled WGS sequence"/>
</dbReference>
<reference evidence="2" key="1">
    <citation type="submission" date="2006-10" db="EMBL/GenBank/DDBJ databases">
        <authorList>
            <person name="Amadeo P."/>
            <person name="Zhao Q."/>
            <person name="Wortman J."/>
            <person name="Fraser-Liggett C."/>
            <person name="Carlton J."/>
        </authorList>
    </citation>
    <scope>NUCLEOTIDE SEQUENCE</scope>
    <source>
        <strain evidence="2">G3</strain>
    </source>
</reference>
<dbReference type="KEGG" id="tva:4743016"/>
<name>A2GBU1_TRIV3</name>
<dbReference type="AlphaFoldDB" id="A2GBU1"/>
<feature type="region of interest" description="Disordered" evidence="1">
    <location>
        <begin position="1"/>
        <end position="79"/>
    </location>
</feature>
<keyword evidence="3" id="KW-1185">Reference proteome</keyword>
<dbReference type="InParanoid" id="A2GBU1"/>
<feature type="compositionally biased region" description="Basic and acidic residues" evidence="1">
    <location>
        <begin position="1"/>
        <end position="10"/>
    </location>
</feature>
<evidence type="ECO:0000313" key="2">
    <source>
        <dbReference type="EMBL" id="EAX85374.1"/>
    </source>
</evidence>
<gene>
    <name evidence="2" type="ORF">TVAG_225150</name>
</gene>
<reference evidence="2" key="2">
    <citation type="journal article" date="2007" name="Science">
        <title>Draft genome sequence of the sexually transmitted pathogen Trichomonas vaginalis.</title>
        <authorList>
            <person name="Carlton J.M."/>
            <person name="Hirt R.P."/>
            <person name="Silva J.C."/>
            <person name="Delcher A.L."/>
            <person name="Schatz M."/>
            <person name="Zhao Q."/>
            <person name="Wortman J.R."/>
            <person name="Bidwell S.L."/>
            <person name="Alsmark U.C.M."/>
            <person name="Besteiro S."/>
            <person name="Sicheritz-Ponten T."/>
            <person name="Noel C.J."/>
            <person name="Dacks J.B."/>
            <person name="Foster P.G."/>
            <person name="Simillion C."/>
            <person name="Van de Peer Y."/>
            <person name="Miranda-Saavedra D."/>
            <person name="Barton G.J."/>
            <person name="Westrop G.D."/>
            <person name="Mueller S."/>
            <person name="Dessi D."/>
            <person name="Fiori P.L."/>
            <person name="Ren Q."/>
            <person name="Paulsen I."/>
            <person name="Zhang H."/>
            <person name="Bastida-Corcuera F.D."/>
            <person name="Simoes-Barbosa A."/>
            <person name="Brown M.T."/>
            <person name="Hayes R.D."/>
            <person name="Mukherjee M."/>
            <person name="Okumura C.Y."/>
            <person name="Schneider R."/>
            <person name="Smith A.J."/>
            <person name="Vanacova S."/>
            <person name="Villalvazo M."/>
            <person name="Haas B.J."/>
            <person name="Pertea M."/>
            <person name="Feldblyum T.V."/>
            <person name="Utterback T.R."/>
            <person name="Shu C.L."/>
            <person name="Osoegawa K."/>
            <person name="de Jong P.J."/>
            <person name="Hrdy I."/>
            <person name="Horvathova L."/>
            <person name="Zubacova Z."/>
            <person name="Dolezal P."/>
            <person name="Malik S.B."/>
            <person name="Logsdon J.M. Jr."/>
            <person name="Henze K."/>
            <person name="Gupta A."/>
            <person name="Wang C.C."/>
            <person name="Dunne R.L."/>
            <person name="Upcroft J.A."/>
            <person name="Upcroft P."/>
            <person name="White O."/>
            <person name="Salzberg S.L."/>
            <person name="Tang P."/>
            <person name="Chiu C.-H."/>
            <person name="Lee Y.-S."/>
            <person name="Embley T.M."/>
            <person name="Coombs G.H."/>
            <person name="Mottram J.C."/>
            <person name="Tachezy J."/>
            <person name="Fraser-Liggett C.M."/>
            <person name="Johnson P.J."/>
        </authorList>
    </citation>
    <scope>NUCLEOTIDE SEQUENCE [LARGE SCALE GENOMIC DNA]</scope>
    <source>
        <strain evidence="2">G3</strain>
    </source>
</reference>
<dbReference type="RefSeq" id="XP_001298304.1">
    <property type="nucleotide sequence ID" value="XM_001298303.1"/>
</dbReference>
<organism evidence="2 3">
    <name type="scientific">Trichomonas vaginalis (strain ATCC PRA-98 / G3)</name>
    <dbReference type="NCBI Taxonomy" id="412133"/>
    <lineage>
        <taxon>Eukaryota</taxon>
        <taxon>Metamonada</taxon>
        <taxon>Parabasalia</taxon>
        <taxon>Trichomonadida</taxon>
        <taxon>Trichomonadidae</taxon>
        <taxon>Trichomonas</taxon>
    </lineage>
</organism>